<dbReference type="EMBL" id="CABWLC010000012">
    <property type="protein sequence ID" value="VXA85900.1"/>
    <property type="molecule type" value="Genomic_DNA"/>
</dbReference>
<reference evidence="2 3" key="1">
    <citation type="submission" date="2019-10" db="EMBL/GenBank/DDBJ databases">
        <authorList>
            <person name="Karimi E."/>
        </authorList>
    </citation>
    <scope>NUCLEOTIDE SEQUENCE [LARGE SCALE GENOMIC DNA]</scope>
    <source>
        <strain evidence="2">Aeromonas sp. 8C</strain>
    </source>
</reference>
<proteinExistence type="predicted"/>
<organism evidence="2 3">
    <name type="scientific">Aeromonas veronii</name>
    <dbReference type="NCBI Taxonomy" id="654"/>
    <lineage>
        <taxon>Bacteria</taxon>
        <taxon>Pseudomonadati</taxon>
        <taxon>Pseudomonadota</taxon>
        <taxon>Gammaproteobacteria</taxon>
        <taxon>Aeromonadales</taxon>
        <taxon>Aeromonadaceae</taxon>
        <taxon>Aeromonas</taxon>
    </lineage>
</organism>
<evidence type="ECO:0000256" key="1">
    <source>
        <dbReference type="SAM" id="MobiDB-lite"/>
    </source>
</evidence>
<sequence>MTRWGHAGFHGSPPTHVQQQTDPDFACAQRNATGEAGSQPIEVEKCQGSIRGVRSGADKPLPYNSAVAKKKRIVLRQGSGREMIENANIHFPILLEETSEPNLSFS</sequence>
<evidence type="ECO:0000313" key="2">
    <source>
        <dbReference type="EMBL" id="VXA85900.1"/>
    </source>
</evidence>
<protein>
    <submittedName>
        <fullName evidence="2">Uncharacterized protein</fullName>
    </submittedName>
</protein>
<feature type="region of interest" description="Disordered" evidence="1">
    <location>
        <begin position="1"/>
        <end position="22"/>
    </location>
</feature>
<gene>
    <name evidence="2" type="ORF">AERO8C_20741</name>
</gene>
<dbReference type="AlphaFoldDB" id="A0A653L557"/>
<dbReference type="Proteomes" id="UP000439123">
    <property type="component" value="Unassembled WGS sequence"/>
</dbReference>
<accession>A0A653L557</accession>
<name>A0A653L557_AERVE</name>
<evidence type="ECO:0000313" key="3">
    <source>
        <dbReference type="Proteomes" id="UP000439123"/>
    </source>
</evidence>